<dbReference type="RefSeq" id="YP_010059635.1">
    <property type="nucleotide sequence ID" value="NC_054726.1"/>
</dbReference>
<proteinExistence type="predicted"/>
<name>A0A649VR74_9CAUD</name>
<gene>
    <name evidence="1" type="primary">160</name>
    <name evidence="1" type="ORF">SEA_STORMAGEDDON_160</name>
</gene>
<dbReference type="EMBL" id="MN586040">
    <property type="protein sequence ID" value="QGJ95020.1"/>
    <property type="molecule type" value="Genomic_DNA"/>
</dbReference>
<dbReference type="Proteomes" id="UP000423065">
    <property type="component" value="Segment"/>
</dbReference>
<evidence type="ECO:0000313" key="1">
    <source>
        <dbReference type="EMBL" id="QGJ95020.1"/>
    </source>
</evidence>
<accession>A0A649VR74</accession>
<sequence length="109" mass="12602">MTARIPFRSTIRISRRVLEFLQGTHAYQSPNDRQIVSDVDRWLMEAIQNAEGDMRKDGSIRAELTTQERNALWNYVHTMRIGAQENLPDPDARGDYLAAKALMQQLEEI</sequence>
<organism evidence="1 2">
    <name type="scientific">Gordonia phage Stormageddon</name>
    <dbReference type="NCBI Taxonomy" id="2656541"/>
    <lineage>
        <taxon>Viruses</taxon>
        <taxon>Duplodnaviria</taxon>
        <taxon>Heunggongvirae</taxon>
        <taxon>Uroviricota</taxon>
        <taxon>Caudoviricetes</taxon>
        <taxon>Stormageddonvirus</taxon>
        <taxon>Stormageddonvirus Stormageddon</taxon>
    </lineage>
</organism>
<evidence type="ECO:0000313" key="2">
    <source>
        <dbReference type="Proteomes" id="UP000423065"/>
    </source>
</evidence>
<reference evidence="1 2" key="1">
    <citation type="submission" date="2019-10" db="EMBL/GenBank/DDBJ databases">
        <authorList>
            <person name="Garlena R.A."/>
            <person name="Russell D.A."/>
            <person name="Pope W.H."/>
            <person name="Jacobs-Sera D."/>
            <person name="Hatfull G.F."/>
        </authorList>
    </citation>
    <scope>NUCLEOTIDE SEQUENCE [LARGE SCALE GENOMIC DNA]</scope>
</reference>
<protein>
    <submittedName>
        <fullName evidence="1">Uncharacterized protein</fullName>
    </submittedName>
</protein>
<dbReference type="KEGG" id="vg:64766867"/>
<keyword evidence="2" id="KW-1185">Reference proteome</keyword>
<dbReference type="GeneID" id="64766867"/>